<evidence type="ECO:0000313" key="3">
    <source>
        <dbReference type="Proteomes" id="UP000813444"/>
    </source>
</evidence>
<dbReference type="Proteomes" id="UP000813444">
    <property type="component" value="Unassembled WGS sequence"/>
</dbReference>
<evidence type="ECO:0000313" key="2">
    <source>
        <dbReference type="EMBL" id="KAH7323067.1"/>
    </source>
</evidence>
<organism evidence="2 3">
    <name type="scientific">Stachybotrys elegans</name>
    <dbReference type="NCBI Taxonomy" id="80388"/>
    <lineage>
        <taxon>Eukaryota</taxon>
        <taxon>Fungi</taxon>
        <taxon>Dikarya</taxon>
        <taxon>Ascomycota</taxon>
        <taxon>Pezizomycotina</taxon>
        <taxon>Sordariomycetes</taxon>
        <taxon>Hypocreomycetidae</taxon>
        <taxon>Hypocreales</taxon>
        <taxon>Stachybotryaceae</taxon>
        <taxon>Stachybotrys</taxon>
    </lineage>
</organism>
<comment type="caution">
    <text evidence="2">The sequence shown here is derived from an EMBL/GenBank/DDBJ whole genome shotgun (WGS) entry which is preliminary data.</text>
</comment>
<accession>A0A8K0SV12</accession>
<sequence>MGGGALNEFPEEDDTKSYVDTANDPSLGGLKFTTTTSGGDDSGYASMPMMGRVIAPDDDNVSVRSILTNASRVHLPPQEKEHLTSAFAGDLYQDIGLCGDVEAHKRLSAHLPELLKVYALKLESAVGSSQERDSKEFVRQQRNLIAHQFRQAQLPAEPEEADLPSPSRDGMSVAEKMALWNTSEDSAPEPADQLPEEARLPPAYQQVRNFLLDGPAYQWLLENARSSALLTGRTGTVVEAVKHMIENELASIKSTQLSQSQVFQASFDIDWDLPGFLISQQYDMEWDMALERIITITGSSCNAQAMSCAGYMQQVWPSSGPELLWAIRQALISPNLCWKGSIHDGMYLHITLGSPNAKISARGGRAPVVELCEQLAWLGAALRTSPVAHEMCLSTPIVSALPSKEGLKVHISFELFLPRNGKSANVDGACWHGMFRSPVVVNGFPILARQRDEQGLEVSFDMMSILADVQFATHYQTTLVLKGFCTILVPTRFEDESITWHFIASDNGERIPYYRFKEQVSEFVGTDKVYSVLLEDANIRHFVGWTSRITRHLGTEDASYDSIDWAGAKQCSAGLAVEQKLTISISRVVGISGSVLRGSRDKPEYIKQPVYKAQINNARRMYVILYDTDAQRGWLVDGASALLHLVRTQVAREPYGGEDSLFNDLAFNDDLFKHPGVDDGPDAAAASLKNERNMRHVVLKEFSSYEDEKLDIRKAQGTSSSYGPVEEEASQTDNKGSTSGGLKAVYKRTCMRDLVSQAWSTLEQIHDRQIDVRKAQGSRQLQAPFQTKLEGYEFMDIVSAEHSLTRRAIPLELNGLAWASLARRLDAVILFGQHFGELYKPTEDIGERICQSWKAVPHGHEFLAVPVSLVMEIKQRNWKSGRVDAETAELAENVFFSPSEDIFEDCGPDCEHAFNRIQKLRPNAGGLFGMGKKCLWDGETLARTKGAILFGESSVLHLERLGRMGHKWTSEKTLYDSDIYSSPPTPLQTELSSTSMSASSGTQPTYVSVDSMRTTPLPSNQSGGKSSSVHQLDDADDCSCPESPAERSQEVVSAEQVHVKRSDRDALVGSPSQGDMSMEASAIHTPTDTPVQGQRKKRKWSLTSFMKRVLG</sequence>
<evidence type="ECO:0000256" key="1">
    <source>
        <dbReference type="SAM" id="MobiDB-lite"/>
    </source>
</evidence>
<name>A0A8K0SV12_9HYPO</name>
<feature type="compositionally biased region" description="Polar residues" evidence="1">
    <location>
        <begin position="1001"/>
        <end position="1030"/>
    </location>
</feature>
<protein>
    <submittedName>
        <fullName evidence="2">Uncharacterized protein</fullName>
    </submittedName>
</protein>
<feature type="region of interest" description="Disordered" evidence="1">
    <location>
        <begin position="1"/>
        <end position="44"/>
    </location>
</feature>
<gene>
    <name evidence="2" type="ORF">B0I35DRAFT_192717</name>
</gene>
<feature type="region of interest" description="Disordered" evidence="1">
    <location>
        <begin position="977"/>
        <end position="1100"/>
    </location>
</feature>
<keyword evidence="3" id="KW-1185">Reference proteome</keyword>
<proteinExistence type="predicted"/>
<feature type="compositionally biased region" description="Polar residues" evidence="1">
    <location>
        <begin position="979"/>
        <end position="991"/>
    </location>
</feature>
<feature type="region of interest" description="Disordered" evidence="1">
    <location>
        <begin position="715"/>
        <end position="740"/>
    </location>
</feature>
<dbReference type="OrthoDB" id="1658288at2759"/>
<reference evidence="2" key="1">
    <citation type="journal article" date="2021" name="Nat. Commun.">
        <title>Genetic determinants of endophytism in the Arabidopsis root mycobiome.</title>
        <authorList>
            <person name="Mesny F."/>
            <person name="Miyauchi S."/>
            <person name="Thiergart T."/>
            <person name="Pickel B."/>
            <person name="Atanasova L."/>
            <person name="Karlsson M."/>
            <person name="Huettel B."/>
            <person name="Barry K.W."/>
            <person name="Haridas S."/>
            <person name="Chen C."/>
            <person name="Bauer D."/>
            <person name="Andreopoulos W."/>
            <person name="Pangilinan J."/>
            <person name="LaButti K."/>
            <person name="Riley R."/>
            <person name="Lipzen A."/>
            <person name="Clum A."/>
            <person name="Drula E."/>
            <person name="Henrissat B."/>
            <person name="Kohler A."/>
            <person name="Grigoriev I.V."/>
            <person name="Martin F.M."/>
            <person name="Hacquard S."/>
        </authorList>
    </citation>
    <scope>NUCLEOTIDE SEQUENCE</scope>
    <source>
        <strain evidence="2">MPI-CAGE-CH-0235</strain>
    </source>
</reference>
<feature type="compositionally biased region" description="Basic and acidic residues" evidence="1">
    <location>
        <begin position="1057"/>
        <end position="1066"/>
    </location>
</feature>
<feature type="compositionally biased region" description="Low complexity" evidence="1">
    <location>
        <begin position="33"/>
        <end position="43"/>
    </location>
</feature>
<dbReference type="AlphaFoldDB" id="A0A8K0SV12"/>
<dbReference type="EMBL" id="JAGPNK010000004">
    <property type="protein sequence ID" value="KAH7323067.1"/>
    <property type="molecule type" value="Genomic_DNA"/>
</dbReference>